<keyword evidence="2" id="KW-1185">Reference proteome</keyword>
<dbReference type="Proteomes" id="UP000294003">
    <property type="component" value="Unassembled WGS sequence"/>
</dbReference>
<accession>A0ABY0GUB5</accession>
<sequence>MTGKRGLPTLLCFTGQPSAAFKAPKLFFSHPAKHLDRFVVAVVHLQRAPKSAAAFVCGGCGVVHHPSTPPPHPPPPRGRDLELVLLPFALAGPPRTPMGSRCLSLRRRAAVPGNSPSASFSTCSCLCPCEPQRAPEPNRLISPGTLLGNADILQAEPASERGWQGEHAKS</sequence>
<gene>
    <name evidence="1" type="ORF">DL762_009208</name>
</gene>
<comment type="caution">
    <text evidence="1">The sequence shown here is derived from an EMBL/GenBank/DDBJ whole genome shotgun (WGS) entry which is preliminary data.</text>
</comment>
<evidence type="ECO:0000313" key="2">
    <source>
        <dbReference type="Proteomes" id="UP000294003"/>
    </source>
</evidence>
<dbReference type="EMBL" id="QJNS01000455">
    <property type="protein sequence ID" value="RYO77514.1"/>
    <property type="molecule type" value="Genomic_DNA"/>
</dbReference>
<evidence type="ECO:0000313" key="1">
    <source>
        <dbReference type="EMBL" id="RYO77514.1"/>
    </source>
</evidence>
<organism evidence="1 2">
    <name type="scientific">Monosporascus cannonballus</name>
    <dbReference type="NCBI Taxonomy" id="155416"/>
    <lineage>
        <taxon>Eukaryota</taxon>
        <taxon>Fungi</taxon>
        <taxon>Dikarya</taxon>
        <taxon>Ascomycota</taxon>
        <taxon>Pezizomycotina</taxon>
        <taxon>Sordariomycetes</taxon>
        <taxon>Xylariomycetidae</taxon>
        <taxon>Xylariales</taxon>
        <taxon>Xylariales incertae sedis</taxon>
        <taxon>Monosporascus</taxon>
    </lineage>
</organism>
<proteinExistence type="predicted"/>
<reference evidence="1 2" key="1">
    <citation type="submission" date="2018-06" db="EMBL/GenBank/DDBJ databases">
        <title>Complete Genomes of Monosporascus.</title>
        <authorList>
            <person name="Robinson A.J."/>
            <person name="Natvig D.O."/>
        </authorList>
    </citation>
    <scope>NUCLEOTIDE SEQUENCE [LARGE SCALE GENOMIC DNA]</scope>
    <source>
        <strain evidence="1 2">CBS 609.92</strain>
    </source>
</reference>
<name>A0ABY0GUB5_9PEZI</name>
<protein>
    <submittedName>
        <fullName evidence="1">Uncharacterized protein</fullName>
    </submittedName>
</protein>